<sequence length="131" mass="15534">MKQTLEYVEEFYPVCQNPDNKLSKFHVLIAFIANKTKCSYTLQQDVAQLRRKERRKLDQLIQHWQNEIDKKPNDLCNLSIQLKKLEKILAETYPPSGEIILYTIGIEGTYLSYFNEKISETYWPVIYNAIQ</sequence>
<evidence type="ECO:0000313" key="2">
    <source>
        <dbReference type="Proteomes" id="UP000254807"/>
    </source>
</evidence>
<proteinExistence type="predicted"/>
<organism evidence="1 2">
    <name type="scientific">Enterococcus gallinarum</name>
    <dbReference type="NCBI Taxonomy" id="1353"/>
    <lineage>
        <taxon>Bacteria</taxon>
        <taxon>Bacillati</taxon>
        <taxon>Bacillota</taxon>
        <taxon>Bacilli</taxon>
        <taxon>Lactobacillales</taxon>
        <taxon>Enterococcaceae</taxon>
        <taxon>Enterococcus</taxon>
    </lineage>
</organism>
<gene>
    <name evidence="1" type="ORF">NCTC12360_01046</name>
</gene>
<protein>
    <submittedName>
        <fullName evidence="1">Uncharacterized protein</fullName>
    </submittedName>
</protein>
<dbReference type="Proteomes" id="UP000254807">
    <property type="component" value="Unassembled WGS sequence"/>
</dbReference>
<dbReference type="AlphaFoldDB" id="A0A376H0E0"/>
<evidence type="ECO:0000313" key="1">
    <source>
        <dbReference type="EMBL" id="STD82614.1"/>
    </source>
</evidence>
<reference evidence="1 2" key="1">
    <citation type="submission" date="2018-06" db="EMBL/GenBank/DDBJ databases">
        <authorList>
            <consortium name="Pathogen Informatics"/>
            <person name="Doyle S."/>
        </authorList>
    </citation>
    <scope>NUCLEOTIDE SEQUENCE [LARGE SCALE GENOMIC DNA]</scope>
    <source>
        <strain evidence="1 2">NCTC12360</strain>
    </source>
</reference>
<name>A0A376H0E0_ENTGA</name>
<keyword evidence="2" id="KW-1185">Reference proteome</keyword>
<accession>A0A376H0E0</accession>
<dbReference type="EMBL" id="UFYW01000001">
    <property type="protein sequence ID" value="STD82614.1"/>
    <property type="molecule type" value="Genomic_DNA"/>
</dbReference>
<dbReference type="RefSeq" id="WP_060814178.1">
    <property type="nucleotide sequence ID" value="NZ_JBHULA010000043.1"/>
</dbReference>